<reference evidence="3" key="1">
    <citation type="journal article" date="2023" name="Mol. Phylogenet. Evol.">
        <title>Genome-scale phylogeny and comparative genomics of the fungal order Sordariales.</title>
        <authorList>
            <person name="Hensen N."/>
            <person name="Bonometti L."/>
            <person name="Westerberg I."/>
            <person name="Brannstrom I.O."/>
            <person name="Guillou S."/>
            <person name="Cros-Aarteil S."/>
            <person name="Calhoun S."/>
            <person name="Haridas S."/>
            <person name="Kuo A."/>
            <person name="Mondo S."/>
            <person name="Pangilinan J."/>
            <person name="Riley R."/>
            <person name="LaButti K."/>
            <person name="Andreopoulos B."/>
            <person name="Lipzen A."/>
            <person name="Chen C."/>
            <person name="Yan M."/>
            <person name="Daum C."/>
            <person name="Ng V."/>
            <person name="Clum A."/>
            <person name="Steindorff A."/>
            <person name="Ohm R.A."/>
            <person name="Martin F."/>
            <person name="Silar P."/>
            <person name="Natvig D.O."/>
            <person name="Lalanne C."/>
            <person name="Gautier V."/>
            <person name="Ament-Velasquez S.L."/>
            <person name="Kruys A."/>
            <person name="Hutchinson M.I."/>
            <person name="Powell A.J."/>
            <person name="Barry K."/>
            <person name="Miller A.N."/>
            <person name="Grigoriev I.V."/>
            <person name="Debuchy R."/>
            <person name="Gladieux P."/>
            <person name="Hiltunen Thoren M."/>
            <person name="Johannesson H."/>
        </authorList>
    </citation>
    <scope>NUCLEOTIDE SEQUENCE</scope>
    <source>
        <strain evidence="3">CBS 892.96</strain>
    </source>
</reference>
<proteinExistence type="predicted"/>
<dbReference type="InterPro" id="IPR006068">
    <property type="entry name" value="ATPase_P-typ_cation-transptr_C"/>
</dbReference>
<evidence type="ECO:0000313" key="3">
    <source>
        <dbReference type="EMBL" id="KAK4175096.1"/>
    </source>
</evidence>
<dbReference type="InterPro" id="IPR023298">
    <property type="entry name" value="ATPase_P-typ_TM_dom_sf"/>
</dbReference>
<evidence type="ECO:0000259" key="2">
    <source>
        <dbReference type="Pfam" id="PF00689"/>
    </source>
</evidence>
<dbReference type="Proteomes" id="UP001302321">
    <property type="component" value="Unassembled WGS sequence"/>
</dbReference>
<keyword evidence="1" id="KW-0812">Transmembrane</keyword>
<dbReference type="Pfam" id="PF00689">
    <property type="entry name" value="Cation_ATPase_C"/>
    <property type="match status" value="1"/>
</dbReference>
<comment type="caution">
    <text evidence="3">The sequence shown here is derived from an EMBL/GenBank/DDBJ whole genome shotgun (WGS) entry which is preliminary data.</text>
</comment>
<sequence length="88" mass="9907">MLLVGKAFTETGLGFEFASKHILKRPPQSLKYGVFTPEFIFDLFTYGIIMAICLLTAFIAVIFGMYDGNFGRDCNLRYSESCEGVFRA</sequence>
<dbReference type="AlphaFoldDB" id="A0AAN6W663"/>
<gene>
    <name evidence="3" type="ORF">QBC36DRAFT_291820</name>
</gene>
<reference evidence="3" key="2">
    <citation type="submission" date="2023-05" db="EMBL/GenBank/DDBJ databases">
        <authorList>
            <consortium name="Lawrence Berkeley National Laboratory"/>
            <person name="Steindorff A."/>
            <person name="Hensen N."/>
            <person name="Bonometti L."/>
            <person name="Westerberg I."/>
            <person name="Brannstrom I.O."/>
            <person name="Guillou S."/>
            <person name="Cros-Aarteil S."/>
            <person name="Calhoun S."/>
            <person name="Haridas S."/>
            <person name="Kuo A."/>
            <person name="Mondo S."/>
            <person name="Pangilinan J."/>
            <person name="Riley R."/>
            <person name="Labutti K."/>
            <person name="Andreopoulos B."/>
            <person name="Lipzen A."/>
            <person name="Chen C."/>
            <person name="Yanf M."/>
            <person name="Daum C."/>
            <person name="Ng V."/>
            <person name="Clum A."/>
            <person name="Ohm R."/>
            <person name="Martin F."/>
            <person name="Silar P."/>
            <person name="Natvig D."/>
            <person name="Lalanne C."/>
            <person name="Gautier V."/>
            <person name="Ament-Velasquez S.L."/>
            <person name="Kruys A."/>
            <person name="Hutchinson M.I."/>
            <person name="Powell A.J."/>
            <person name="Barry K."/>
            <person name="Miller A.N."/>
            <person name="Grigoriev I.V."/>
            <person name="Debuchy R."/>
            <person name="Gladieux P."/>
            <person name="Thoren M.H."/>
            <person name="Johannesson H."/>
        </authorList>
    </citation>
    <scope>NUCLEOTIDE SEQUENCE</scope>
    <source>
        <strain evidence="3">CBS 892.96</strain>
    </source>
</reference>
<dbReference type="Gene3D" id="1.20.1110.10">
    <property type="entry name" value="Calcium-transporting ATPase, transmembrane domain"/>
    <property type="match status" value="1"/>
</dbReference>
<dbReference type="EMBL" id="MU866249">
    <property type="protein sequence ID" value="KAK4175096.1"/>
    <property type="molecule type" value="Genomic_DNA"/>
</dbReference>
<organism evidence="3 4">
    <name type="scientific">Triangularia setosa</name>
    <dbReference type="NCBI Taxonomy" id="2587417"/>
    <lineage>
        <taxon>Eukaryota</taxon>
        <taxon>Fungi</taxon>
        <taxon>Dikarya</taxon>
        <taxon>Ascomycota</taxon>
        <taxon>Pezizomycotina</taxon>
        <taxon>Sordariomycetes</taxon>
        <taxon>Sordariomycetidae</taxon>
        <taxon>Sordariales</taxon>
        <taxon>Podosporaceae</taxon>
        <taxon>Triangularia</taxon>
    </lineage>
</organism>
<accession>A0AAN6W663</accession>
<keyword evidence="1" id="KW-1133">Transmembrane helix</keyword>
<feature type="domain" description="Cation-transporting P-type ATPase C-terminal" evidence="2">
    <location>
        <begin position="7"/>
        <end position="65"/>
    </location>
</feature>
<keyword evidence="4" id="KW-1185">Reference proteome</keyword>
<name>A0AAN6W663_9PEZI</name>
<dbReference type="SUPFAM" id="SSF81665">
    <property type="entry name" value="Calcium ATPase, transmembrane domain M"/>
    <property type="match status" value="1"/>
</dbReference>
<evidence type="ECO:0000256" key="1">
    <source>
        <dbReference type="SAM" id="Phobius"/>
    </source>
</evidence>
<feature type="transmembrane region" description="Helical" evidence="1">
    <location>
        <begin position="43"/>
        <end position="66"/>
    </location>
</feature>
<evidence type="ECO:0000313" key="4">
    <source>
        <dbReference type="Proteomes" id="UP001302321"/>
    </source>
</evidence>
<protein>
    <recommendedName>
        <fullName evidence="2">Cation-transporting P-type ATPase C-terminal domain-containing protein</fullName>
    </recommendedName>
</protein>
<keyword evidence="1" id="KW-0472">Membrane</keyword>